<dbReference type="EMBL" id="LXQE01000136">
    <property type="protein sequence ID" value="RCJ37772.1"/>
    <property type="molecule type" value="Genomic_DNA"/>
</dbReference>
<evidence type="ECO:0000313" key="2">
    <source>
        <dbReference type="Proteomes" id="UP000252085"/>
    </source>
</evidence>
<proteinExistence type="predicted"/>
<dbReference type="Proteomes" id="UP000252085">
    <property type="component" value="Unassembled WGS sequence"/>
</dbReference>
<reference evidence="2" key="1">
    <citation type="submission" date="2016-04" db="EMBL/GenBank/DDBJ databases">
        <authorList>
            <person name="Tabuchi Yagui T.R."/>
        </authorList>
    </citation>
    <scope>NUCLEOTIDE SEQUENCE [LARGE SCALE GENOMIC DNA]</scope>
</reference>
<protein>
    <submittedName>
        <fullName evidence="1">Uncharacterized protein</fullName>
    </submittedName>
</protein>
<organism evidence="1 2">
    <name type="scientific">Nostoc punctiforme NIES-2108</name>
    <dbReference type="NCBI Taxonomy" id="1356359"/>
    <lineage>
        <taxon>Bacteria</taxon>
        <taxon>Bacillati</taxon>
        <taxon>Cyanobacteriota</taxon>
        <taxon>Cyanophyceae</taxon>
        <taxon>Nostocales</taxon>
        <taxon>Nostocaceae</taxon>
        <taxon>Nostoc</taxon>
    </lineage>
</organism>
<name>A0A367RR23_NOSPU</name>
<gene>
    <name evidence="1" type="ORF">A6769_12850</name>
</gene>
<dbReference type="AlphaFoldDB" id="A0A367RR23"/>
<accession>A0A367RR23</accession>
<comment type="caution">
    <text evidence="1">The sequence shown here is derived from an EMBL/GenBank/DDBJ whole genome shotgun (WGS) entry which is preliminary data.</text>
</comment>
<sequence>MGQGSAGSVNLRVNDIDVQRISQPLSDGGILPSSITASSANAFTARSVNIRYDSLCVRDGAEITVSNNSGTGDAGNLNINACNIFLDNGASEPK</sequence>
<evidence type="ECO:0000313" key="1">
    <source>
        <dbReference type="EMBL" id="RCJ37772.1"/>
    </source>
</evidence>